<dbReference type="UniPathway" id="UPA00379">
    <property type="reaction ID" value="UER00549"/>
</dbReference>
<evidence type="ECO:0000313" key="11">
    <source>
        <dbReference type="Proteomes" id="UP000323142"/>
    </source>
</evidence>
<evidence type="ECO:0000256" key="9">
    <source>
        <dbReference type="RuleBase" id="RU004480"/>
    </source>
</evidence>
<protein>
    <recommendedName>
        <fullName evidence="2 6">Histidine ammonia-lyase</fullName>
        <shortName evidence="6">Histidase</shortName>
        <ecNumber evidence="2 6">4.3.1.3</ecNumber>
    </recommendedName>
</protein>
<dbReference type="CDD" id="cd00332">
    <property type="entry name" value="PAL-HAL"/>
    <property type="match status" value="1"/>
</dbReference>
<evidence type="ECO:0000256" key="3">
    <source>
        <dbReference type="ARBA" id="ARBA00022808"/>
    </source>
</evidence>
<dbReference type="PANTHER" id="PTHR10362">
    <property type="entry name" value="HISTIDINE AMMONIA-LYASE"/>
    <property type="match status" value="1"/>
</dbReference>
<dbReference type="NCBIfam" id="NF006871">
    <property type="entry name" value="PRK09367.1"/>
    <property type="match status" value="1"/>
</dbReference>
<dbReference type="AlphaFoldDB" id="A0A5B2VZX4"/>
<comment type="similarity">
    <text evidence="6 7">Belongs to the PAL/histidase family.</text>
</comment>
<keyword evidence="11" id="KW-1185">Reference proteome</keyword>
<comment type="PTM">
    <text evidence="6">Contains an active site 4-methylidene-imidazol-5-one (MIO), which is formed autocatalytically by cyclization and dehydration of residues Ala-Ser-Gly.</text>
</comment>
<dbReference type="Pfam" id="PF00221">
    <property type="entry name" value="Lyase_aromatic"/>
    <property type="match status" value="1"/>
</dbReference>
<evidence type="ECO:0000256" key="5">
    <source>
        <dbReference type="ARBA" id="ARBA00049269"/>
    </source>
</evidence>
<comment type="pathway">
    <text evidence="1 6 8">Amino-acid degradation; L-histidine degradation into L-glutamate; N-formimidoyl-L-glutamate from L-histidine: step 1/3.</text>
</comment>
<dbReference type="EMBL" id="VUOA01000001">
    <property type="protein sequence ID" value="KAA2244384.1"/>
    <property type="molecule type" value="Genomic_DNA"/>
</dbReference>
<keyword evidence="3 6" id="KW-0369">Histidine metabolism</keyword>
<gene>
    <name evidence="6 10" type="primary">hutH</name>
    <name evidence="10" type="ORF">F0L46_00345</name>
</gene>
<dbReference type="GO" id="GO:0005737">
    <property type="term" value="C:cytoplasm"/>
    <property type="evidence" value="ECO:0007669"/>
    <property type="project" value="UniProtKB-SubCell"/>
</dbReference>
<dbReference type="GO" id="GO:0004397">
    <property type="term" value="F:histidine ammonia-lyase activity"/>
    <property type="evidence" value="ECO:0007669"/>
    <property type="project" value="UniProtKB-UniRule"/>
</dbReference>
<comment type="subcellular location">
    <subcellularLocation>
        <location evidence="6 9">Cytoplasm</location>
    </subcellularLocation>
</comment>
<comment type="catalytic activity">
    <reaction evidence="5 6 8">
        <text>L-histidine = trans-urocanate + NH4(+)</text>
        <dbReference type="Rhea" id="RHEA:21232"/>
        <dbReference type="ChEBI" id="CHEBI:17771"/>
        <dbReference type="ChEBI" id="CHEBI:28938"/>
        <dbReference type="ChEBI" id="CHEBI:57595"/>
        <dbReference type="EC" id="4.3.1.3"/>
    </reaction>
</comment>
<name>A0A5B2VZX4_9HYPH</name>
<dbReference type="GO" id="GO:0019556">
    <property type="term" value="P:L-histidine catabolic process to glutamate and formamide"/>
    <property type="evidence" value="ECO:0007669"/>
    <property type="project" value="UniProtKB-UniPathway"/>
</dbReference>
<organism evidence="10 11">
    <name type="scientific">Salinarimonas soli</name>
    <dbReference type="NCBI Taxonomy" id="1638099"/>
    <lineage>
        <taxon>Bacteria</taxon>
        <taxon>Pseudomonadati</taxon>
        <taxon>Pseudomonadota</taxon>
        <taxon>Alphaproteobacteria</taxon>
        <taxon>Hyphomicrobiales</taxon>
        <taxon>Salinarimonadaceae</taxon>
        <taxon>Salinarimonas</taxon>
    </lineage>
</organism>
<dbReference type="FunFam" id="1.10.275.10:FF:000005">
    <property type="entry name" value="Histidine ammonia-lyase"/>
    <property type="match status" value="1"/>
</dbReference>
<proteinExistence type="inferred from homology"/>
<accession>A0A5B2VZX4</accession>
<dbReference type="EC" id="4.3.1.3" evidence="2 6"/>
<dbReference type="InterPro" id="IPR008948">
    <property type="entry name" value="L-Aspartase-like"/>
</dbReference>
<dbReference type="HAMAP" id="MF_00229">
    <property type="entry name" value="His_ammonia_lyase"/>
    <property type="match status" value="1"/>
</dbReference>
<evidence type="ECO:0000256" key="1">
    <source>
        <dbReference type="ARBA" id="ARBA00005113"/>
    </source>
</evidence>
<dbReference type="Proteomes" id="UP000323142">
    <property type="component" value="Unassembled WGS sequence"/>
</dbReference>
<feature type="cross-link" description="5-imidazolinone (Ala-Gly)" evidence="6">
    <location>
        <begin position="142"/>
        <end position="144"/>
    </location>
</feature>
<dbReference type="Gene3D" id="1.20.200.10">
    <property type="entry name" value="Fumarase/aspartase (Central domain)"/>
    <property type="match status" value="1"/>
</dbReference>
<dbReference type="InterPro" id="IPR022313">
    <property type="entry name" value="Phe/His_NH3-lyase_AS"/>
</dbReference>
<keyword evidence="6" id="KW-0963">Cytoplasm</keyword>
<dbReference type="PROSITE" id="PS00488">
    <property type="entry name" value="PAL_HISTIDASE"/>
    <property type="match status" value="1"/>
</dbReference>
<dbReference type="RefSeq" id="WP_149815040.1">
    <property type="nucleotide sequence ID" value="NZ_VUOA01000001.1"/>
</dbReference>
<dbReference type="InterPro" id="IPR024083">
    <property type="entry name" value="Fumarase/histidase_N"/>
</dbReference>
<evidence type="ECO:0000256" key="4">
    <source>
        <dbReference type="ARBA" id="ARBA00023239"/>
    </source>
</evidence>
<keyword evidence="4 6" id="KW-0456">Lyase</keyword>
<dbReference type="InterPro" id="IPR005921">
    <property type="entry name" value="HutH"/>
</dbReference>
<reference evidence="10 11" key="1">
    <citation type="submission" date="2019-09" db="EMBL/GenBank/DDBJ databases">
        <title>Salinarimonas rosea gen. nov., sp. nov., a new member of the a-2 subgroup of the Proteobacteria.</title>
        <authorList>
            <person name="Liu J."/>
        </authorList>
    </citation>
    <scope>NUCLEOTIDE SEQUENCE [LARGE SCALE GENOMIC DNA]</scope>
    <source>
        <strain evidence="10 11">BN140002</strain>
    </source>
</reference>
<dbReference type="SUPFAM" id="SSF48557">
    <property type="entry name" value="L-aspartase-like"/>
    <property type="match status" value="1"/>
</dbReference>
<dbReference type="OrthoDB" id="9806955at2"/>
<dbReference type="InterPro" id="IPR001106">
    <property type="entry name" value="Aromatic_Lyase"/>
</dbReference>
<feature type="modified residue" description="2,3-didehydroalanine (Ser)" evidence="6">
    <location>
        <position position="143"/>
    </location>
</feature>
<reference evidence="10 11" key="2">
    <citation type="submission" date="2019-09" db="EMBL/GenBank/DDBJ databases">
        <authorList>
            <person name="Jin C."/>
        </authorList>
    </citation>
    <scope>NUCLEOTIDE SEQUENCE [LARGE SCALE GENOMIC DNA]</scope>
    <source>
        <strain evidence="10 11">BN140002</strain>
    </source>
</reference>
<comment type="caution">
    <text evidence="10">The sequence shown here is derived from an EMBL/GenBank/DDBJ whole genome shotgun (WGS) entry which is preliminary data.</text>
</comment>
<dbReference type="FunFam" id="1.20.200.10:FF:000003">
    <property type="entry name" value="Histidine ammonia-lyase"/>
    <property type="match status" value="1"/>
</dbReference>
<dbReference type="GO" id="GO:0019557">
    <property type="term" value="P:L-histidine catabolic process to glutamate and formate"/>
    <property type="evidence" value="ECO:0007669"/>
    <property type="project" value="UniProtKB-UniPathway"/>
</dbReference>
<evidence type="ECO:0000256" key="2">
    <source>
        <dbReference type="ARBA" id="ARBA00012994"/>
    </source>
</evidence>
<dbReference type="NCBIfam" id="TIGR01225">
    <property type="entry name" value="hutH"/>
    <property type="match status" value="1"/>
</dbReference>
<dbReference type="Gene3D" id="1.10.275.10">
    <property type="entry name" value="Fumarase/aspartase (N-terminal domain)"/>
    <property type="match status" value="1"/>
</dbReference>
<sequence>MTPVTIRPGAMRLSEWRAVYCGAPAALDPACRSAVEAGAQTVAAIVARGEPVYGINTGFGRLANVRIDAADLAQLQRNLVLSHAAGVGEPLPDPVVRLVMALKIANLGQGASGIRFETLAFLGTLLERDLIPVIPAQGSVGASGDLAPLAHLACALIGVGEIAVAGERRPAAEALAEAGLRPLALAPKEGLALLNGTQVSTALALAGLFGAEGVLQAALVTGALATDAARGSDGPFDPRIHALRRHRGQIETADALRRLMQGSAIRASHLTGDERIQDPYCLRCQPQVMGACLDLLRQAGTTLETEGNGVSDNPLVFVAEGEVISGGNFHAEPVAFAADTIALALCEIGSLAERRISLLTDPALSGLPAFLTPRPGLNSGFMIPQVTAAALVSENKGMAHPASVDSIPTSANQEDHVSMATHGAYRLLRMARNTGHVIAIELLAAAQGCDFHSPLASSEPLERVRARLRASVPHLTDDRLMAPDIARAMALVAGGTVVEAAGVGLPGVDHAG</sequence>
<evidence type="ECO:0000256" key="7">
    <source>
        <dbReference type="RuleBase" id="RU003954"/>
    </source>
</evidence>
<evidence type="ECO:0000256" key="6">
    <source>
        <dbReference type="HAMAP-Rule" id="MF_00229"/>
    </source>
</evidence>
<evidence type="ECO:0000256" key="8">
    <source>
        <dbReference type="RuleBase" id="RU004479"/>
    </source>
</evidence>
<evidence type="ECO:0000313" key="10">
    <source>
        <dbReference type="EMBL" id="KAA2244384.1"/>
    </source>
</evidence>